<dbReference type="EMBL" id="VSRR010018652">
    <property type="protein sequence ID" value="MPC61560.1"/>
    <property type="molecule type" value="Genomic_DNA"/>
</dbReference>
<dbReference type="InterPro" id="IPR007889">
    <property type="entry name" value="HTH_Psq"/>
</dbReference>
<protein>
    <recommendedName>
        <fullName evidence="2">HTH psq-type domain-containing protein</fullName>
    </recommendedName>
</protein>
<evidence type="ECO:0000313" key="3">
    <source>
        <dbReference type="EMBL" id="MPC61560.1"/>
    </source>
</evidence>
<evidence type="ECO:0000259" key="2">
    <source>
        <dbReference type="Pfam" id="PF04218"/>
    </source>
</evidence>
<reference evidence="3 4" key="1">
    <citation type="submission" date="2019-05" db="EMBL/GenBank/DDBJ databases">
        <title>Another draft genome of Portunus trituberculatus and its Hox gene families provides insights of decapod evolution.</title>
        <authorList>
            <person name="Jeong J.-H."/>
            <person name="Song I."/>
            <person name="Kim S."/>
            <person name="Choi T."/>
            <person name="Kim D."/>
            <person name="Ryu S."/>
            <person name="Kim W."/>
        </authorList>
    </citation>
    <scope>NUCLEOTIDE SEQUENCE [LARGE SCALE GENOMIC DNA]</scope>
    <source>
        <tissue evidence="3">Muscle</tissue>
    </source>
</reference>
<keyword evidence="4" id="KW-1185">Reference proteome</keyword>
<dbReference type="AlphaFoldDB" id="A0A5B7GN00"/>
<dbReference type="SUPFAM" id="SSF46689">
    <property type="entry name" value="Homeodomain-like"/>
    <property type="match status" value="1"/>
</dbReference>
<proteinExistence type="predicted"/>
<name>A0A5B7GN00_PORTR</name>
<sequence length="150" mass="17327">MPPQHPAMSPSVAKKTRKSLTLEVKLDIINGHKRGEKTNNIARHHGLTSSTVSTIFKSADSIFLRRPNVHLPPWKVILSANHWLSSRWDHNTVFQCYPHALFEVRSDFWLNNQEAIGGPGVIVEIDETFIVRWKFERGQRQSDKIFYIIN</sequence>
<comment type="caution">
    <text evidence="3">The sequence shown here is derived from an EMBL/GenBank/DDBJ whole genome shotgun (WGS) entry which is preliminary data.</text>
</comment>
<gene>
    <name evidence="3" type="ORF">E2C01_055633</name>
</gene>
<evidence type="ECO:0000313" key="4">
    <source>
        <dbReference type="Proteomes" id="UP000324222"/>
    </source>
</evidence>
<feature type="domain" description="HTH psq-type" evidence="2">
    <location>
        <begin position="14"/>
        <end position="60"/>
    </location>
</feature>
<dbReference type="Proteomes" id="UP000324222">
    <property type="component" value="Unassembled WGS sequence"/>
</dbReference>
<dbReference type="Gene3D" id="1.10.10.60">
    <property type="entry name" value="Homeodomain-like"/>
    <property type="match status" value="1"/>
</dbReference>
<dbReference type="GO" id="GO:0003677">
    <property type="term" value="F:DNA binding"/>
    <property type="evidence" value="ECO:0007669"/>
    <property type="project" value="InterPro"/>
</dbReference>
<accession>A0A5B7GN00</accession>
<comment type="subcellular location">
    <subcellularLocation>
        <location evidence="1">Nucleus</location>
    </subcellularLocation>
</comment>
<evidence type="ECO:0000256" key="1">
    <source>
        <dbReference type="ARBA" id="ARBA00004123"/>
    </source>
</evidence>
<dbReference type="Pfam" id="PF04218">
    <property type="entry name" value="CENP-B_N"/>
    <property type="match status" value="1"/>
</dbReference>
<organism evidence="3 4">
    <name type="scientific">Portunus trituberculatus</name>
    <name type="common">Swimming crab</name>
    <name type="synonym">Neptunus trituberculatus</name>
    <dbReference type="NCBI Taxonomy" id="210409"/>
    <lineage>
        <taxon>Eukaryota</taxon>
        <taxon>Metazoa</taxon>
        <taxon>Ecdysozoa</taxon>
        <taxon>Arthropoda</taxon>
        <taxon>Crustacea</taxon>
        <taxon>Multicrustacea</taxon>
        <taxon>Malacostraca</taxon>
        <taxon>Eumalacostraca</taxon>
        <taxon>Eucarida</taxon>
        <taxon>Decapoda</taxon>
        <taxon>Pleocyemata</taxon>
        <taxon>Brachyura</taxon>
        <taxon>Eubrachyura</taxon>
        <taxon>Portunoidea</taxon>
        <taxon>Portunidae</taxon>
        <taxon>Portuninae</taxon>
        <taxon>Portunus</taxon>
    </lineage>
</organism>
<dbReference type="InterPro" id="IPR009057">
    <property type="entry name" value="Homeodomain-like_sf"/>
</dbReference>
<dbReference type="GO" id="GO:0005634">
    <property type="term" value="C:nucleus"/>
    <property type="evidence" value="ECO:0007669"/>
    <property type="project" value="UniProtKB-SubCell"/>
</dbReference>